<dbReference type="OrthoDB" id="9807115at2"/>
<feature type="transmembrane region" description="Helical" evidence="9">
    <location>
        <begin position="88"/>
        <end position="108"/>
    </location>
</feature>
<keyword evidence="4 9" id="KW-0812">Transmembrane</keyword>
<protein>
    <submittedName>
        <fullName evidence="10">Branched-chain amino acid ABC transporter permease</fullName>
    </submittedName>
</protein>
<feature type="transmembrane region" description="Helical" evidence="9">
    <location>
        <begin position="144"/>
        <end position="161"/>
    </location>
</feature>
<dbReference type="Proteomes" id="UP000298781">
    <property type="component" value="Chromosome"/>
</dbReference>
<name>A0A4D7BF69_9HYPH</name>
<comment type="subcellular location">
    <subcellularLocation>
        <location evidence="1">Cell membrane</location>
        <topology evidence="1">Multi-pass membrane protein</topology>
    </subcellularLocation>
</comment>
<dbReference type="CDD" id="cd06582">
    <property type="entry name" value="TM_PBP1_LivH_like"/>
    <property type="match status" value="1"/>
</dbReference>
<dbReference type="Pfam" id="PF02653">
    <property type="entry name" value="BPD_transp_2"/>
    <property type="match status" value="1"/>
</dbReference>
<dbReference type="GO" id="GO:0022857">
    <property type="term" value="F:transmembrane transporter activity"/>
    <property type="evidence" value="ECO:0007669"/>
    <property type="project" value="InterPro"/>
</dbReference>
<feature type="transmembrane region" description="Helical" evidence="9">
    <location>
        <begin position="255"/>
        <end position="279"/>
    </location>
</feature>
<evidence type="ECO:0000256" key="3">
    <source>
        <dbReference type="ARBA" id="ARBA00022475"/>
    </source>
</evidence>
<evidence type="ECO:0000256" key="6">
    <source>
        <dbReference type="ARBA" id="ARBA00022989"/>
    </source>
</evidence>
<dbReference type="EMBL" id="CP039690">
    <property type="protein sequence ID" value="QCI68528.1"/>
    <property type="molecule type" value="Genomic_DNA"/>
</dbReference>
<feature type="transmembrane region" description="Helical" evidence="9">
    <location>
        <begin position="64"/>
        <end position="82"/>
    </location>
</feature>
<evidence type="ECO:0000256" key="8">
    <source>
        <dbReference type="ARBA" id="ARBA00037998"/>
    </source>
</evidence>
<keyword evidence="7 9" id="KW-0472">Membrane</keyword>
<keyword evidence="6 9" id="KW-1133">Transmembrane helix</keyword>
<evidence type="ECO:0000313" key="11">
    <source>
        <dbReference type="Proteomes" id="UP000298781"/>
    </source>
</evidence>
<dbReference type="RefSeq" id="WP_136963947.1">
    <property type="nucleotide sequence ID" value="NZ_CP039690.1"/>
</dbReference>
<dbReference type="GO" id="GO:0006865">
    <property type="term" value="P:amino acid transport"/>
    <property type="evidence" value="ECO:0007669"/>
    <property type="project" value="UniProtKB-KW"/>
</dbReference>
<keyword evidence="5" id="KW-0029">Amino-acid transport</keyword>
<keyword evidence="2" id="KW-0813">Transport</keyword>
<evidence type="ECO:0000256" key="2">
    <source>
        <dbReference type="ARBA" id="ARBA00022448"/>
    </source>
</evidence>
<sequence>MSASLLAQVLANGLLLGGLYAAVAAGFSLVWGVLNVVNMLHGSAIVLGSYAAFFGWQKFGVNPFLSALVVGPAIGALGWAVQRYLVERVIAAPVLITLVLTFALDLILNNAMIAAFSADYRKIGSVSGLPPLTIGPVGVPVDRLLAALAGIAATLAIHLYLTRSRLGRAIVAVRMDRETAMLMGVKVEAIYAATFGIGLALAGIAGCLMAAVFPISPLNSPGYLGVAFVACVLGGLGSVVGAIVGGLVLGVVESFGAIFVGPEYSVTVASVLLIIMLLWRPQGLLGRAGYE</sequence>
<dbReference type="GO" id="GO:0005886">
    <property type="term" value="C:plasma membrane"/>
    <property type="evidence" value="ECO:0007669"/>
    <property type="project" value="UniProtKB-SubCell"/>
</dbReference>
<gene>
    <name evidence="10" type="ORF">E8M01_32450</name>
</gene>
<evidence type="ECO:0000256" key="1">
    <source>
        <dbReference type="ARBA" id="ARBA00004651"/>
    </source>
</evidence>
<evidence type="ECO:0000256" key="9">
    <source>
        <dbReference type="SAM" id="Phobius"/>
    </source>
</evidence>
<feature type="transmembrane region" description="Helical" evidence="9">
    <location>
        <begin position="225"/>
        <end position="249"/>
    </location>
</feature>
<feature type="transmembrane region" description="Helical" evidence="9">
    <location>
        <begin position="189"/>
        <end position="213"/>
    </location>
</feature>
<evidence type="ECO:0000313" key="10">
    <source>
        <dbReference type="EMBL" id="QCI68528.1"/>
    </source>
</evidence>
<evidence type="ECO:0000256" key="4">
    <source>
        <dbReference type="ARBA" id="ARBA00022692"/>
    </source>
</evidence>
<evidence type="ECO:0000256" key="7">
    <source>
        <dbReference type="ARBA" id="ARBA00023136"/>
    </source>
</evidence>
<dbReference type="KEGG" id="pstg:E8M01_32450"/>
<proteinExistence type="inferred from homology"/>
<organism evidence="10 11">
    <name type="scientific">Phreatobacter stygius</name>
    <dbReference type="NCBI Taxonomy" id="1940610"/>
    <lineage>
        <taxon>Bacteria</taxon>
        <taxon>Pseudomonadati</taxon>
        <taxon>Pseudomonadota</taxon>
        <taxon>Alphaproteobacteria</taxon>
        <taxon>Hyphomicrobiales</taxon>
        <taxon>Phreatobacteraceae</taxon>
        <taxon>Phreatobacter</taxon>
    </lineage>
</organism>
<evidence type="ECO:0000256" key="5">
    <source>
        <dbReference type="ARBA" id="ARBA00022970"/>
    </source>
</evidence>
<keyword evidence="3" id="KW-1003">Cell membrane</keyword>
<reference evidence="10 11" key="1">
    <citation type="submission" date="2019-04" db="EMBL/GenBank/DDBJ databases">
        <title>Phreatobacter aquaticus sp. nov.</title>
        <authorList>
            <person name="Choi A."/>
        </authorList>
    </citation>
    <scope>NUCLEOTIDE SEQUENCE [LARGE SCALE GENOMIC DNA]</scope>
    <source>
        <strain evidence="10 11">KCTC 52518</strain>
    </source>
</reference>
<accession>A0A4D7BF69</accession>
<dbReference type="InterPro" id="IPR052157">
    <property type="entry name" value="BCAA_transport_permease"/>
</dbReference>
<dbReference type="PANTHER" id="PTHR11795">
    <property type="entry name" value="BRANCHED-CHAIN AMINO ACID TRANSPORT SYSTEM PERMEASE PROTEIN LIVH"/>
    <property type="match status" value="1"/>
</dbReference>
<keyword evidence="11" id="KW-1185">Reference proteome</keyword>
<dbReference type="InterPro" id="IPR001851">
    <property type="entry name" value="ABC_transp_permease"/>
</dbReference>
<dbReference type="PANTHER" id="PTHR11795:SF445">
    <property type="entry name" value="AMINO ACID ABC TRANSPORTER PERMEASE PROTEIN"/>
    <property type="match status" value="1"/>
</dbReference>
<comment type="similarity">
    <text evidence="8">Belongs to the binding-protein-dependent transport system permease family. LivHM subfamily.</text>
</comment>
<dbReference type="AlphaFoldDB" id="A0A4D7BF69"/>